<organism evidence="3 4">
    <name type="scientific">Reichenbachiella agariperforans</name>
    <dbReference type="NCBI Taxonomy" id="156994"/>
    <lineage>
        <taxon>Bacteria</taxon>
        <taxon>Pseudomonadati</taxon>
        <taxon>Bacteroidota</taxon>
        <taxon>Cytophagia</taxon>
        <taxon>Cytophagales</taxon>
        <taxon>Reichenbachiellaceae</taxon>
        <taxon>Reichenbachiella</taxon>
    </lineage>
</organism>
<sequence length="363" mass="41243">MKKIFLILFSTALVGLTSCHNKDWEFNDFEYQSVYFSYQYPVRTIVLGDDIFDTTLDNEWKCKIMATTGGVYSNPHDVTVDISVDNNYAQDLQFDNGTDLLIMPTTYYSLSDDQIVIKKGELTGGVEVQLTEAFFADPEAIRNTYVIPVQMSNVTAADSILSGVPQVENPRPAVAGDWSVQPKDFILYAIKYINPWHGYYLRRGVDEVTKDGVNTTEVRHQQYVEDDAVWQLTTRSMTEVHFPLDYQNKEGQNLNLEMNLTVDDDLNITVSALNDTYQVNDSVRVYNFVATGTGQFVEDGEVKSWGDQDRDGLYLNYEVGYDVEIDYQDAGVIDTETVHYSTIDTLVIRNRGVDIELFTPIVN</sequence>
<reference evidence="4" key="1">
    <citation type="submission" date="2016-11" db="EMBL/GenBank/DDBJ databases">
        <authorList>
            <person name="Varghese N."/>
            <person name="Submissions S."/>
        </authorList>
    </citation>
    <scope>NUCLEOTIDE SEQUENCE [LARGE SCALE GENOMIC DNA]</scope>
    <source>
        <strain evidence="4">DSM 26134</strain>
    </source>
</reference>
<dbReference type="PROSITE" id="PS51257">
    <property type="entry name" value="PROKAR_LIPOPROTEIN"/>
    <property type="match status" value="1"/>
</dbReference>
<dbReference type="RefSeq" id="WP_073119186.1">
    <property type="nucleotide sequence ID" value="NZ_FRAA01000001.1"/>
</dbReference>
<evidence type="ECO:0000313" key="3">
    <source>
        <dbReference type="EMBL" id="SHJ57261.1"/>
    </source>
</evidence>
<evidence type="ECO:0000259" key="1">
    <source>
        <dbReference type="Pfam" id="PF08522"/>
    </source>
</evidence>
<dbReference type="Proteomes" id="UP000184474">
    <property type="component" value="Unassembled WGS sequence"/>
</dbReference>
<evidence type="ECO:0000313" key="4">
    <source>
        <dbReference type="Proteomes" id="UP000184474"/>
    </source>
</evidence>
<dbReference type="STRING" id="156994.SAMN04488028_101544"/>
<dbReference type="EMBL" id="FRAA01000001">
    <property type="protein sequence ID" value="SHJ57261.1"/>
    <property type="molecule type" value="Genomic_DNA"/>
</dbReference>
<protein>
    <recommendedName>
        <fullName evidence="5">Adhesin</fullName>
    </recommendedName>
</protein>
<evidence type="ECO:0000259" key="2">
    <source>
        <dbReference type="Pfam" id="PF18620"/>
    </source>
</evidence>
<name>A0A1M6KE86_REIAG</name>
<keyword evidence="4" id="KW-1185">Reference proteome</keyword>
<dbReference type="Gene3D" id="2.40.128.420">
    <property type="match status" value="1"/>
</dbReference>
<feature type="domain" description="BT-3987-like N-terminal" evidence="1">
    <location>
        <begin position="32"/>
        <end position="157"/>
    </location>
</feature>
<dbReference type="Gene3D" id="2.60.40.1740">
    <property type="entry name" value="hypothetical protein (bacova_03559)"/>
    <property type="match status" value="1"/>
</dbReference>
<gene>
    <name evidence="3" type="ORF">SAMN04488028_101544</name>
</gene>
<evidence type="ECO:0008006" key="5">
    <source>
        <dbReference type="Google" id="ProtNLM"/>
    </source>
</evidence>
<dbReference type="Pfam" id="PF18620">
    <property type="entry name" value="DUF5627"/>
    <property type="match status" value="1"/>
</dbReference>
<accession>A0A1M6KE86</accession>
<dbReference type="Pfam" id="PF08522">
    <property type="entry name" value="BT_3987-like_N"/>
    <property type="match status" value="1"/>
</dbReference>
<dbReference type="AlphaFoldDB" id="A0A1M6KE86"/>
<feature type="domain" description="DUF5627" evidence="2">
    <location>
        <begin position="195"/>
        <end position="352"/>
    </location>
</feature>
<proteinExistence type="predicted"/>
<dbReference type="InterPro" id="IPR040580">
    <property type="entry name" value="DUF5627"/>
</dbReference>
<dbReference type="InterPro" id="IPR013728">
    <property type="entry name" value="BT_3987-like_N"/>
</dbReference>